<evidence type="ECO:0000256" key="1">
    <source>
        <dbReference type="ARBA" id="ARBA00004613"/>
    </source>
</evidence>
<gene>
    <name evidence="10" type="ORF">FANTH_14680</name>
</gene>
<accession>A0A8H4YGU2</accession>
<keyword evidence="7 9" id="KW-0326">Glycosidase</keyword>
<dbReference type="Proteomes" id="UP000573603">
    <property type="component" value="Unassembled WGS sequence"/>
</dbReference>
<reference evidence="10 11" key="1">
    <citation type="journal article" date="2020" name="BMC Genomics">
        <title>Correction to: Identification and distribution of gene clusters required for synthesis of sphingolipid metabolism inhibitors in diverse species of the filamentous fungus Fusarium.</title>
        <authorList>
            <person name="Kim H.S."/>
            <person name="Lohmar J.M."/>
            <person name="Busman M."/>
            <person name="Brown D.W."/>
            <person name="Naumann T.A."/>
            <person name="Divon H.H."/>
            <person name="Lysoe E."/>
            <person name="Uhlig S."/>
            <person name="Proctor R.H."/>
        </authorList>
    </citation>
    <scope>NUCLEOTIDE SEQUENCE [LARGE SCALE GENOMIC DNA]</scope>
    <source>
        <strain evidence="10 11">NRRL 25214</strain>
    </source>
</reference>
<keyword evidence="4" id="KW-0732">Signal</keyword>
<comment type="subcellular location">
    <subcellularLocation>
        <location evidence="1">Secreted</location>
    </subcellularLocation>
</comment>
<dbReference type="InterPro" id="IPR012334">
    <property type="entry name" value="Pectin_lyas_fold"/>
</dbReference>
<sequence length="237" mass="25401">MTNSLAVTKAPNVEKPAICTFRGTHGATEASPSKFNCGTIVIRDTVVSSGHPLDLPDLNDNAHVVFHGRTTWDYAEWKGPLLHISGNNIVVNGAGTTFDAQGSRWWDGKGIAGSFKPKFIFHHGWTTSNFNNIYILNTPLIAVSIANRKGLNINSMTINNSAGDRFGGHNTDRFDVSNSSALGVITIHQNYEGNLKGTPMSDVRNTDLSINNIIGGNVVSLNVFSIVITCGSTGCSL</sequence>
<evidence type="ECO:0000256" key="9">
    <source>
        <dbReference type="RuleBase" id="RU361169"/>
    </source>
</evidence>
<evidence type="ECO:0000256" key="5">
    <source>
        <dbReference type="ARBA" id="ARBA00022737"/>
    </source>
</evidence>
<evidence type="ECO:0000256" key="3">
    <source>
        <dbReference type="ARBA" id="ARBA00022525"/>
    </source>
</evidence>
<keyword evidence="3" id="KW-0964">Secreted</keyword>
<evidence type="ECO:0000256" key="7">
    <source>
        <dbReference type="ARBA" id="ARBA00023295"/>
    </source>
</evidence>
<dbReference type="GO" id="GO:0071555">
    <property type="term" value="P:cell wall organization"/>
    <property type="evidence" value="ECO:0007669"/>
    <property type="project" value="UniProtKB-KW"/>
</dbReference>
<proteinExistence type="inferred from homology"/>
<dbReference type="EMBL" id="JABEVY010000748">
    <property type="protein sequence ID" value="KAF5227774.1"/>
    <property type="molecule type" value="Genomic_DNA"/>
</dbReference>
<evidence type="ECO:0000256" key="4">
    <source>
        <dbReference type="ARBA" id="ARBA00022729"/>
    </source>
</evidence>
<keyword evidence="11" id="KW-1185">Reference proteome</keyword>
<dbReference type="PANTHER" id="PTHR31884:SF1">
    <property type="entry name" value="POLYGALACTURONASE"/>
    <property type="match status" value="1"/>
</dbReference>
<comment type="similarity">
    <text evidence="2 9">Belongs to the glycosyl hydrolase 28 family.</text>
</comment>
<dbReference type="GO" id="GO:0005576">
    <property type="term" value="C:extracellular region"/>
    <property type="evidence" value="ECO:0007669"/>
    <property type="project" value="UniProtKB-SubCell"/>
</dbReference>
<comment type="caution">
    <text evidence="10">The sequence shown here is derived from an EMBL/GenBank/DDBJ whole genome shotgun (WGS) entry which is preliminary data.</text>
</comment>
<keyword evidence="5" id="KW-0677">Repeat</keyword>
<keyword evidence="6 9" id="KW-0378">Hydrolase</keyword>
<organism evidence="10 11">
    <name type="scientific">Fusarium anthophilum</name>
    <dbReference type="NCBI Taxonomy" id="48485"/>
    <lineage>
        <taxon>Eukaryota</taxon>
        <taxon>Fungi</taxon>
        <taxon>Dikarya</taxon>
        <taxon>Ascomycota</taxon>
        <taxon>Pezizomycotina</taxon>
        <taxon>Sordariomycetes</taxon>
        <taxon>Hypocreomycetidae</taxon>
        <taxon>Hypocreales</taxon>
        <taxon>Nectriaceae</taxon>
        <taxon>Fusarium</taxon>
        <taxon>Fusarium fujikuroi species complex</taxon>
    </lineage>
</organism>
<evidence type="ECO:0008006" key="12">
    <source>
        <dbReference type="Google" id="ProtNLM"/>
    </source>
</evidence>
<evidence type="ECO:0000313" key="10">
    <source>
        <dbReference type="EMBL" id="KAF5227774.1"/>
    </source>
</evidence>
<dbReference type="Pfam" id="PF00295">
    <property type="entry name" value="Glyco_hydro_28"/>
    <property type="match status" value="1"/>
</dbReference>
<dbReference type="InterPro" id="IPR011050">
    <property type="entry name" value="Pectin_lyase_fold/virulence"/>
</dbReference>
<keyword evidence="8" id="KW-0961">Cell wall biogenesis/degradation</keyword>
<dbReference type="AlphaFoldDB" id="A0A8H4YGU2"/>
<protein>
    <recommendedName>
        <fullName evidence="12">Endopolygalacturonase</fullName>
    </recommendedName>
</protein>
<dbReference type="InterPro" id="IPR000743">
    <property type="entry name" value="Glyco_hydro_28"/>
</dbReference>
<dbReference type="SUPFAM" id="SSF51126">
    <property type="entry name" value="Pectin lyase-like"/>
    <property type="match status" value="1"/>
</dbReference>
<evidence type="ECO:0000256" key="6">
    <source>
        <dbReference type="ARBA" id="ARBA00022801"/>
    </source>
</evidence>
<evidence type="ECO:0000256" key="8">
    <source>
        <dbReference type="ARBA" id="ARBA00023316"/>
    </source>
</evidence>
<dbReference type="InterPro" id="IPR050434">
    <property type="entry name" value="Glycosyl_hydrlase_28"/>
</dbReference>
<dbReference type="PANTHER" id="PTHR31884">
    <property type="entry name" value="POLYGALACTURONASE"/>
    <property type="match status" value="1"/>
</dbReference>
<name>A0A8H4YGU2_9HYPO</name>
<dbReference type="Gene3D" id="2.160.20.10">
    <property type="entry name" value="Single-stranded right-handed beta-helix, Pectin lyase-like"/>
    <property type="match status" value="1"/>
</dbReference>
<evidence type="ECO:0000313" key="11">
    <source>
        <dbReference type="Proteomes" id="UP000573603"/>
    </source>
</evidence>
<dbReference type="GO" id="GO:0004650">
    <property type="term" value="F:polygalacturonase activity"/>
    <property type="evidence" value="ECO:0007669"/>
    <property type="project" value="InterPro"/>
</dbReference>
<dbReference type="GO" id="GO:0045490">
    <property type="term" value="P:pectin catabolic process"/>
    <property type="evidence" value="ECO:0007669"/>
    <property type="project" value="TreeGrafter"/>
</dbReference>
<evidence type="ECO:0000256" key="2">
    <source>
        <dbReference type="ARBA" id="ARBA00008834"/>
    </source>
</evidence>